<gene>
    <name evidence="1" type="ORF">JYE49_03140</name>
</gene>
<protein>
    <submittedName>
        <fullName evidence="1">GNAT family N-acetyltransferase</fullName>
    </submittedName>
</protein>
<reference evidence="1" key="1">
    <citation type="submission" date="2021-01" db="EMBL/GenBank/DDBJ databases">
        <title>Complete genome sequence of Clostridiales bacterium R-7.</title>
        <authorList>
            <person name="Mahoney-Kurpe S.C."/>
            <person name="Palevich N."/>
            <person name="Koike S."/>
            <person name="Moon C.D."/>
            <person name="Attwood G.T."/>
        </authorList>
    </citation>
    <scope>NUCLEOTIDE SEQUENCE</scope>
    <source>
        <strain evidence="1">R-7</strain>
    </source>
</reference>
<proteinExistence type="predicted"/>
<evidence type="ECO:0000313" key="1">
    <source>
        <dbReference type="EMBL" id="QUC67714.1"/>
    </source>
</evidence>
<dbReference type="EMBL" id="CP068393">
    <property type="protein sequence ID" value="QUC67714.1"/>
    <property type="molecule type" value="Genomic_DNA"/>
</dbReference>
<dbReference type="Proteomes" id="UP000682782">
    <property type="component" value="Chromosome"/>
</dbReference>
<accession>A0AC61N821</accession>
<sequence length="349" mass="40434">MFDYKKHFDSYCNETGLELSLCFDMPEGYETANGTYDDGTKTVYINAKLLEAAPDFEKAFYLFHELRHAAQYLKPEQFPELIRRSLQYMIQYDGTCYKLVNGDYAACELEGGEERFTELYLGQPHEMDANNYAFEQTRKIFGEPEELKKLYGFWTPKQSIPDKAYQTVYAEIDEKVDNRTVPLSTFILVKPNEAYAEQIMAYKEEFTDCLDWLHGARGLRYSKDPEEWFRYIAEHEENYTQFLYVRTADSKIVGMIGVQHRPDGPEETWGGHIGYCVCPSERKKGYATQMLHDVLPYCKSIGLNRVLLTAGDENEGSVRAILANGGVLENYVKTPRHDVPVGRYWIEIK</sequence>
<organism evidence="1 2">
    <name type="scientific">Aristaeella hokkaidonensis</name>
    <dbReference type="NCBI Taxonomy" id="3046382"/>
    <lineage>
        <taxon>Bacteria</taxon>
        <taxon>Bacillati</taxon>
        <taxon>Bacillota</taxon>
        <taxon>Clostridia</taxon>
        <taxon>Eubacteriales</taxon>
        <taxon>Aristaeellaceae</taxon>
        <taxon>Aristaeella</taxon>
    </lineage>
</organism>
<evidence type="ECO:0000313" key="2">
    <source>
        <dbReference type="Proteomes" id="UP000682782"/>
    </source>
</evidence>
<name>A0AC61N821_9FIRM</name>
<keyword evidence="2" id="KW-1185">Reference proteome</keyword>